<name>X0VD47_9ZZZZ</name>
<dbReference type="AlphaFoldDB" id="X0VD47"/>
<dbReference type="SUPFAM" id="SSF69318">
    <property type="entry name" value="Integrin alpha N-terminal domain"/>
    <property type="match status" value="1"/>
</dbReference>
<accession>X0VD47</accession>
<dbReference type="EMBL" id="BARS01031270">
    <property type="protein sequence ID" value="GAG16290.1"/>
    <property type="molecule type" value="Genomic_DNA"/>
</dbReference>
<keyword evidence="1" id="KW-0732">Signal</keyword>
<dbReference type="InterPro" id="IPR028994">
    <property type="entry name" value="Integrin_alpha_N"/>
</dbReference>
<sequence length="157" mass="17599">DGDGYADVTVWSVKMGLLPLVEILLRRIVHIKSHSYYGTWPKGFPAKAASEGNFELHLDSDRPDYIRGLMPNTEGDFNRDGIKDLVAAKGEDRLAIYLGLPARKFDVRPWVVLDAPGINYVRPEDVDGNGLCDLYGYQVEKGFSRLHVWLQGPAEKP</sequence>
<evidence type="ECO:0000256" key="1">
    <source>
        <dbReference type="ARBA" id="ARBA00022729"/>
    </source>
</evidence>
<reference evidence="2" key="1">
    <citation type="journal article" date="2014" name="Front. Microbiol.">
        <title>High frequency of phylogenetically diverse reductive dehalogenase-homologous genes in deep subseafloor sedimentary metagenomes.</title>
        <authorList>
            <person name="Kawai M."/>
            <person name="Futagami T."/>
            <person name="Toyoda A."/>
            <person name="Takaki Y."/>
            <person name="Nishi S."/>
            <person name="Hori S."/>
            <person name="Arai W."/>
            <person name="Tsubouchi T."/>
            <person name="Morono Y."/>
            <person name="Uchiyama I."/>
            <person name="Ito T."/>
            <person name="Fujiyama A."/>
            <person name="Inagaki F."/>
            <person name="Takami H."/>
        </authorList>
    </citation>
    <scope>NUCLEOTIDE SEQUENCE</scope>
    <source>
        <strain evidence="2">Expedition CK06-06</strain>
    </source>
</reference>
<comment type="caution">
    <text evidence="2">The sequence shown here is derived from an EMBL/GenBank/DDBJ whole genome shotgun (WGS) entry which is preliminary data.</text>
</comment>
<feature type="non-terminal residue" evidence="2">
    <location>
        <position position="1"/>
    </location>
</feature>
<evidence type="ECO:0008006" key="3">
    <source>
        <dbReference type="Google" id="ProtNLM"/>
    </source>
</evidence>
<organism evidence="2">
    <name type="scientific">marine sediment metagenome</name>
    <dbReference type="NCBI Taxonomy" id="412755"/>
    <lineage>
        <taxon>unclassified sequences</taxon>
        <taxon>metagenomes</taxon>
        <taxon>ecological metagenomes</taxon>
    </lineage>
</organism>
<dbReference type="Pfam" id="PF13517">
    <property type="entry name" value="FG-GAP_3"/>
    <property type="match status" value="1"/>
</dbReference>
<gene>
    <name evidence="2" type="ORF">S01H1_48682</name>
</gene>
<evidence type="ECO:0000313" key="2">
    <source>
        <dbReference type="EMBL" id="GAG16290.1"/>
    </source>
</evidence>
<proteinExistence type="predicted"/>
<dbReference type="InterPro" id="IPR013517">
    <property type="entry name" value="FG-GAP"/>
</dbReference>
<protein>
    <recommendedName>
        <fullName evidence="3">ASPIC/UnbV domain-containing protein</fullName>
    </recommendedName>
</protein>